<proteinExistence type="predicted"/>
<gene>
    <name evidence="17" type="ORF">SAMN05216378_0166</name>
</gene>
<dbReference type="InterPro" id="IPR003660">
    <property type="entry name" value="HAMP_dom"/>
</dbReference>
<name>A0A1I1SQW2_9BACL</name>
<dbReference type="InterPro" id="IPR036890">
    <property type="entry name" value="HATPase_C_sf"/>
</dbReference>
<dbReference type="PANTHER" id="PTHR34220:SF11">
    <property type="entry name" value="SENSOR PROTEIN KINASE HPTS"/>
    <property type="match status" value="1"/>
</dbReference>
<evidence type="ECO:0000256" key="6">
    <source>
        <dbReference type="ARBA" id="ARBA00022679"/>
    </source>
</evidence>
<evidence type="ECO:0000256" key="7">
    <source>
        <dbReference type="ARBA" id="ARBA00022692"/>
    </source>
</evidence>
<evidence type="ECO:0000256" key="11">
    <source>
        <dbReference type="ARBA" id="ARBA00022989"/>
    </source>
</evidence>
<keyword evidence="13 14" id="KW-0472">Membrane</keyword>
<dbReference type="GO" id="GO:0005524">
    <property type="term" value="F:ATP binding"/>
    <property type="evidence" value="ECO:0007669"/>
    <property type="project" value="UniProtKB-KW"/>
</dbReference>
<keyword evidence="6" id="KW-0808">Transferase</keyword>
<evidence type="ECO:0000256" key="9">
    <source>
        <dbReference type="ARBA" id="ARBA00022777"/>
    </source>
</evidence>
<dbReference type="PRINTS" id="PR00344">
    <property type="entry name" value="BCTRLSENSOR"/>
</dbReference>
<evidence type="ECO:0000259" key="15">
    <source>
        <dbReference type="PROSITE" id="PS50109"/>
    </source>
</evidence>
<dbReference type="Pfam" id="PF06580">
    <property type="entry name" value="His_kinase"/>
    <property type="match status" value="1"/>
</dbReference>
<evidence type="ECO:0000256" key="14">
    <source>
        <dbReference type="SAM" id="Phobius"/>
    </source>
</evidence>
<keyword evidence="4" id="KW-1003">Cell membrane</keyword>
<keyword evidence="11 14" id="KW-1133">Transmembrane helix</keyword>
<evidence type="ECO:0000256" key="13">
    <source>
        <dbReference type="ARBA" id="ARBA00023136"/>
    </source>
</evidence>
<evidence type="ECO:0000256" key="5">
    <source>
        <dbReference type="ARBA" id="ARBA00022553"/>
    </source>
</evidence>
<dbReference type="Proteomes" id="UP000198855">
    <property type="component" value="Unassembled WGS sequence"/>
</dbReference>
<dbReference type="SUPFAM" id="SSF55874">
    <property type="entry name" value="ATPase domain of HSP90 chaperone/DNA topoisomerase II/histidine kinase"/>
    <property type="match status" value="1"/>
</dbReference>
<dbReference type="AlphaFoldDB" id="A0A1I1SQW2"/>
<evidence type="ECO:0000256" key="3">
    <source>
        <dbReference type="ARBA" id="ARBA00012438"/>
    </source>
</evidence>
<dbReference type="EC" id="2.7.13.3" evidence="3"/>
<evidence type="ECO:0000256" key="1">
    <source>
        <dbReference type="ARBA" id="ARBA00000085"/>
    </source>
</evidence>
<dbReference type="EMBL" id="FOMT01000001">
    <property type="protein sequence ID" value="SFD48875.1"/>
    <property type="molecule type" value="Genomic_DNA"/>
</dbReference>
<comment type="subcellular location">
    <subcellularLocation>
        <location evidence="2">Cell membrane</location>
        <topology evidence="2">Multi-pass membrane protein</topology>
    </subcellularLocation>
</comment>
<comment type="catalytic activity">
    <reaction evidence="1">
        <text>ATP + protein L-histidine = ADP + protein N-phospho-L-histidine.</text>
        <dbReference type="EC" id="2.7.13.3"/>
    </reaction>
</comment>
<dbReference type="PROSITE" id="PS50885">
    <property type="entry name" value="HAMP"/>
    <property type="match status" value="1"/>
</dbReference>
<dbReference type="InterPro" id="IPR003594">
    <property type="entry name" value="HATPase_dom"/>
</dbReference>
<feature type="transmembrane region" description="Helical" evidence="14">
    <location>
        <begin position="294"/>
        <end position="313"/>
    </location>
</feature>
<dbReference type="GO" id="GO:0005886">
    <property type="term" value="C:plasma membrane"/>
    <property type="evidence" value="ECO:0007669"/>
    <property type="project" value="UniProtKB-SubCell"/>
</dbReference>
<evidence type="ECO:0000256" key="12">
    <source>
        <dbReference type="ARBA" id="ARBA00023012"/>
    </source>
</evidence>
<keyword evidence="10" id="KW-0067">ATP-binding</keyword>
<keyword evidence="9 17" id="KW-0418">Kinase</keyword>
<dbReference type="InterPro" id="IPR005467">
    <property type="entry name" value="His_kinase_dom"/>
</dbReference>
<dbReference type="InterPro" id="IPR004358">
    <property type="entry name" value="Sig_transdc_His_kin-like_C"/>
</dbReference>
<feature type="transmembrane region" description="Helical" evidence="14">
    <location>
        <begin position="23"/>
        <end position="43"/>
    </location>
</feature>
<dbReference type="InterPro" id="IPR050640">
    <property type="entry name" value="Bact_2-comp_sensor_kinase"/>
</dbReference>
<dbReference type="Gene3D" id="3.30.565.10">
    <property type="entry name" value="Histidine kinase-like ATPase, C-terminal domain"/>
    <property type="match status" value="1"/>
</dbReference>
<dbReference type="OrthoDB" id="9776552at2"/>
<dbReference type="PANTHER" id="PTHR34220">
    <property type="entry name" value="SENSOR HISTIDINE KINASE YPDA"/>
    <property type="match status" value="1"/>
</dbReference>
<dbReference type="GO" id="GO:0000155">
    <property type="term" value="F:phosphorelay sensor kinase activity"/>
    <property type="evidence" value="ECO:0007669"/>
    <property type="project" value="InterPro"/>
</dbReference>
<evidence type="ECO:0000259" key="16">
    <source>
        <dbReference type="PROSITE" id="PS50885"/>
    </source>
</evidence>
<sequence length="589" mass="68848">MNVKRRYQHLLASLWPKTLKNRLFIILSFNVLIPLLMVILISYKSVYPLLDQRIRTGIQNNLNMYQMSLENTLSSINNVSQILAYDGRIGKKLSLFLEEKDLYTKTQINNDILQDLNIISSTNPTLGLYFYYFEDKKQMLYQSYNVREDFSLEKLPRLVELNGITYYGPHRTNRQYSDVQVLSVARKIVMPDQNNVYVYLETGYKVWDKISQTGQDSSMNDYHLIVDRENRITYSENETDFPIGSILNSGSAGKLQEANGYYVFETASNQGWKAVDLVSKATYHQEVRRWFEQLAVIVILSMLLCSLFAWMIWRMVYFPLKRVNQDMRGLENSDFDTPLSRFELVEFEVMMRNFDAMRVRVKELIQENQLKEKRRADFEVEKLLYQINPHFIHNTLDTIQWLARLKGQEDIDMVATSLNKLLYYNLGKRGPQTTITEELEALKDYLTLQKIRYDFEFSVTIHVEEELRCCLVPRFILQPLVENSLYHGDLDNNGLVEVTAEPDGDGYMFIRIWDNGRGMTSEKIASLLEKHSEEQNKIGLGIGVYYVKRVFDSQYNGLASFQMTSELGEGTCITLRIPRMYTTKDGDNQ</sequence>
<dbReference type="STRING" id="1045775.SAMN05216378_0166"/>
<accession>A0A1I1SQW2</accession>
<dbReference type="Pfam" id="PF02518">
    <property type="entry name" value="HATPase_c"/>
    <property type="match status" value="1"/>
</dbReference>
<evidence type="ECO:0000256" key="10">
    <source>
        <dbReference type="ARBA" id="ARBA00022840"/>
    </source>
</evidence>
<keyword evidence="18" id="KW-1185">Reference proteome</keyword>
<dbReference type="RefSeq" id="WP_091179921.1">
    <property type="nucleotide sequence ID" value="NZ_FOMT01000001.1"/>
</dbReference>
<keyword evidence="8" id="KW-0547">Nucleotide-binding</keyword>
<evidence type="ECO:0000313" key="17">
    <source>
        <dbReference type="EMBL" id="SFD48875.1"/>
    </source>
</evidence>
<organism evidence="17 18">
    <name type="scientific">Paenibacillus catalpae</name>
    <dbReference type="NCBI Taxonomy" id="1045775"/>
    <lineage>
        <taxon>Bacteria</taxon>
        <taxon>Bacillati</taxon>
        <taxon>Bacillota</taxon>
        <taxon>Bacilli</taxon>
        <taxon>Bacillales</taxon>
        <taxon>Paenibacillaceae</taxon>
        <taxon>Paenibacillus</taxon>
    </lineage>
</organism>
<reference evidence="18" key="1">
    <citation type="submission" date="2016-10" db="EMBL/GenBank/DDBJ databases">
        <authorList>
            <person name="Varghese N."/>
            <person name="Submissions S."/>
        </authorList>
    </citation>
    <scope>NUCLEOTIDE SEQUENCE [LARGE SCALE GENOMIC DNA]</scope>
    <source>
        <strain evidence="18">CGMCC 1.10784</strain>
    </source>
</reference>
<keyword evidence="5" id="KW-0597">Phosphoprotein</keyword>
<feature type="domain" description="Histidine kinase" evidence="15">
    <location>
        <begin position="476"/>
        <end position="581"/>
    </location>
</feature>
<evidence type="ECO:0000256" key="8">
    <source>
        <dbReference type="ARBA" id="ARBA00022741"/>
    </source>
</evidence>
<dbReference type="PROSITE" id="PS50109">
    <property type="entry name" value="HIS_KIN"/>
    <property type="match status" value="1"/>
</dbReference>
<evidence type="ECO:0000313" key="18">
    <source>
        <dbReference type="Proteomes" id="UP000198855"/>
    </source>
</evidence>
<protein>
    <recommendedName>
        <fullName evidence="3">histidine kinase</fullName>
        <ecNumber evidence="3">2.7.13.3</ecNumber>
    </recommendedName>
</protein>
<keyword evidence="12" id="KW-0902">Two-component regulatory system</keyword>
<evidence type="ECO:0000256" key="2">
    <source>
        <dbReference type="ARBA" id="ARBA00004651"/>
    </source>
</evidence>
<dbReference type="Gene3D" id="6.10.340.10">
    <property type="match status" value="1"/>
</dbReference>
<feature type="domain" description="HAMP" evidence="16">
    <location>
        <begin position="314"/>
        <end position="366"/>
    </location>
</feature>
<keyword evidence="7 14" id="KW-0812">Transmembrane</keyword>
<dbReference type="InterPro" id="IPR010559">
    <property type="entry name" value="Sig_transdc_His_kin_internal"/>
</dbReference>
<evidence type="ECO:0000256" key="4">
    <source>
        <dbReference type="ARBA" id="ARBA00022475"/>
    </source>
</evidence>